<reference evidence="2 3" key="1">
    <citation type="submission" date="2018-02" db="EMBL/GenBank/DDBJ databases">
        <title>The genomes of Aspergillus section Nigri reveals drivers in fungal speciation.</title>
        <authorList>
            <consortium name="DOE Joint Genome Institute"/>
            <person name="Vesth T.C."/>
            <person name="Nybo J."/>
            <person name="Theobald S."/>
            <person name="Brandl J."/>
            <person name="Frisvad J.C."/>
            <person name="Nielsen K.F."/>
            <person name="Lyhne E.K."/>
            <person name="Kogle M.E."/>
            <person name="Kuo A."/>
            <person name="Riley R."/>
            <person name="Clum A."/>
            <person name="Nolan M."/>
            <person name="Lipzen A."/>
            <person name="Salamov A."/>
            <person name="Henrissat B."/>
            <person name="Wiebenga A."/>
            <person name="De vries R.P."/>
            <person name="Grigoriev I.V."/>
            <person name="Mortensen U.H."/>
            <person name="Andersen M.R."/>
            <person name="Baker S.E."/>
        </authorList>
    </citation>
    <scope>NUCLEOTIDE SEQUENCE [LARGE SCALE GENOMIC DNA]</scope>
    <source>
        <strain evidence="2 3">CBS 101889</strain>
    </source>
</reference>
<name>A0A395HQK8_ASPHC</name>
<feature type="region of interest" description="Disordered" evidence="1">
    <location>
        <begin position="74"/>
        <end position="93"/>
    </location>
</feature>
<dbReference type="GeneID" id="37203500"/>
<evidence type="ECO:0000313" key="3">
    <source>
        <dbReference type="Proteomes" id="UP000248961"/>
    </source>
</evidence>
<gene>
    <name evidence="2" type="ORF">BO97DRAFT_457715</name>
</gene>
<accession>A0A395HQK8</accession>
<organism evidence="2 3">
    <name type="scientific">Aspergillus homomorphus (strain CBS 101889)</name>
    <dbReference type="NCBI Taxonomy" id="1450537"/>
    <lineage>
        <taxon>Eukaryota</taxon>
        <taxon>Fungi</taxon>
        <taxon>Dikarya</taxon>
        <taxon>Ascomycota</taxon>
        <taxon>Pezizomycotina</taxon>
        <taxon>Eurotiomycetes</taxon>
        <taxon>Eurotiomycetidae</taxon>
        <taxon>Eurotiales</taxon>
        <taxon>Aspergillaceae</taxon>
        <taxon>Aspergillus</taxon>
        <taxon>Aspergillus subgen. Circumdati</taxon>
    </lineage>
</organism>
<evidence type="ECO:0000256" key="1">
    <source>
        <dbReference type="SAM" id="MobiDB-lite"/>
    </source>
</evidence>
<dbReference type="VEuPathDB" id="FungiDB:BO97DRAFT_457715"/>
<proteinExistence type="predicted"/>
<sequence length="229" mass="25562">MTCIRQNAAITVPVILRYDAIENNFIVYGIQPPPKFPGVRIDKIYSTLSEEAKTQLICQVIEYLLELRGAPVERRGRGGGEGGGQDTIMSSQAERVRARSQTIREDAARLLSILADREGDEFAIEELRQLGIQMIPVDRSVGGDDLLAFNPCFFLPKYPPSLFTDNPIGKDNLDNDFRLDLDASSLDAEPIQLGGHWWYHTRESKPRCDGRERAGLIADSDTLAELSKL</sequence>
<protein>
    <submittedName>
        <fullName evidence="2">Uncharacterized protein</fullName>
    </submittedName>
</protein>
<dbReference type="OrthoDB" id="428260at2759"/>
<dbReference type="Proteomes" id="UP000248961">
    <property type="component" value="Unassembled WGS sequence"/>
</dbReference>
<dbReference type="RefSeq" id="XP_025548933.1">
    <property type="nucleotide sequence ID" value="XM_025699211.1"/>
</dbReference>
<keyword evidence="3" id="KW-1185">Reference proteome</keyword>
<evidence type="ECO:0000313" key="2">
    <source>
        <dbReference type="EMBL" id="RAL09779.1"/>
    </source>
</evidence>
<dbReference type="EMBL" id="KZ824301">
    <property type="protein sequence ID" value="RAL09779.1"/>
    <property type="molecule type" value="Genomic_DNA"/>
</dbReference>
<dbReference type="AlphaFoldDB" id="A0A395HQK8"/>